<accession>A0ABD2XRR9</accession>
<evidence type="ECO:0000313" key="2">
    <source>
        <dbReference type="Proteomes" id="UP001630127"/>
    </source>
</evidence>
<protein>
    <submittedName>
        <fullName evidence="1">Uncharacterized protein</fullName>
    </submittedName>
</protein>
<dbReference type="AlphaFoldDB" id="A0ABD2XRR9"/>
<evidence type="ECO:0000313" key="1">
    <source>
        <dbReference type="EMBL" id="KAL3497609.1"/>
    </source>
</evidence>
<keyword evidence="2" id="KW-1185">Reference proteome</keyword>
<sequence>EGFRMLDNDTGANLADRYGCGIEHSLGDAPSHPLALTIALPLLFTHEIQISRISWVPKIKSKYQILILFGLSTEKTRDIHEIMRSLDGETHLNQGDNIRDDMVGIVYEVFGLPNMNYNIGGVEPDWQVVMEMTPKEIFEADFSTPEVEPFSSQGLDENVATCEEDNVWVQQGAEAMPLDANETLDHYSDVDIEERVMISDI</sequence>
<reference evidence="1 2" key="1">
    <citation type="submission" date="2024-11" db="EMBL/GenBank/DDBJ databases">
        <title>A near-complete genome assembly of Cinchona calisaya.</title>
        <authorList>
            <person name="Lian D.C."/>
            <person name="Zhao X.W."/>
            <person name="Wei L."/>
        </authorList>
    </citation>
    <scope>NUCLEOTIDE SEQUENCE [LARGE SCALE GENOMIC DNA]</scope>
    <source>
        <tissue evidence="1">Nenye</tissue>
    </source>
</reference>
<dbReference type="EMBL" id="JBJUIK010000017">
    <property type="protein sequence ID" value="KAL3497609.1"/>
    <property type="molecule type" value="Genomic_DNA"/>
</dbReference>
<comment type="caution">
    <text evidence="1">The sequence shown here is derived from an EMBL/GenBank/DDBJ whole genome shotgun (WGS) entry which is preliminary data.</text>
</comment>
<organism evidence="1 2">
    <name type="scientific">Cinchona calisaya</name>
    <dbReference type="NCBI Taxonomy" id="153742"/>
    <lineage>
        <taxon>Eukaryota</taxon>
        <taxon>Viridiplantae</taxon>
        <taxon>Streptophyta</taxon>
        <taxon>Embryophyta</taxon>
        <taxon>Tracheophyta</taxon>
        <taxon>Spermatophyta</taxon>
        <taxon>Magnoliopsida</taxon>
        <taxon>eudicotyledons</taxon>
        <taxon>Gunneridae</taxon>
        <taxon>Pentapetalae</taxon>
        <taxon>asterids</taxon>
        <taxon>lamiids</taxon>
        <taxon>Gentianales</taxon>
        <taxon>Rubiaceae</taxon>
        <taxon>Cinchonoideae</taxon>
        <taxon>Cinchoneae</taxon>
        <taxon>Cinchona</taxon>
    </lineage>
</organism>
<name>A0ABD2XRR9_9GENT</name>
<gene>
    <name evidence="1" type="ORF">ACH5RR_040341</name>
</gene>
<feature type="non-terminal residue" evidence="1">
    <location>
        <position position="1"/>
    </location>
</feature>
<proteinExistence type="predicted"/>
<dbReference type="Proteomes" id="UP001630127">
    <property type="component" value="Unassembled WGS sequence"/>
</dbReference>